<accession>A0ABV2A9K0</accession>
<reference evidence="1 2" key="1">
    <citation type="submission" date="2024-06" db="EMBL/GenBank/DDBJ databases">
        <authorList>
            <person name="Li Z."/>
            <person name="Jiang Y."/>
        </authorList>
    </citation>
    <scope>NUCLEOTIDE SEQUENCE [LARGE SCALE GENOMIC DNA]</scope>
    <source>
        <strain evidence="1 2">HSW-8</strain>
    </source>
</reference>
<protein>
    <submittedName>
        <fullName evidence="1">Outer membrane beta-barrel protein</fullName>
    </submittedName>
</protein>
<dbReference type="EMBL" id="JBEPIJ010000007">
    <property type="protein sequence ID" value="MES0873928.1"/>
    <property type="molecule type" value="Genomic_DNA"/>
</dbReference>
<name>A0ABV2A9K0_9GAMM</name>
<evidence type="ECO:0000313" key="2">
    <source>
        <dbReference type="Proteomes" id="UP001465331"/>
    </source>
</evidence>
<evidence type="ECO:0000313" key="1">
    <source>
        <dbReference type="EMBL" id="MES0873928.1"/>
    </source>
</evidence>
<sequence>MAQQPTGIALGSGWSIEPSLATALEYDDNFYRQADAERTATGTLITPQLDLVYLTRKNQLRLSQRGEFATYNTGNFDDYAHYDIGLDARINEGGQHRFKLSALRDEGSDPFGTERSELTPATQRDVDEFVLTAADIAYTYGAPSARLNLTLFAGGTSKEYQNNRDLTRILDRDRVGGGSELRVRISPRTGLLFDVSHYEVQFDTVVAGSTRDGSEQRARVGLQWQATATTTGRVRVGALRREMDAADRDDFSGADWEAAISWQPTSYAEVVFESGRGIQEAYFEESDFIDVEHIGLRWYQQWSAQWYSQLGVRGTRYTFEGFDREDDVIQTDALLGLQLTRQFGIEAGLLMQDRDSNQDQFDFDRLISHLRLRLRL</sequence>
<dbReference type="InterPro" id="IPR018759">
    <property type="entry name" value="BBP2_2"/>
</dbReference>
<dbReference type="Proteomes" id="UP001465331">
    <property type="component" value="Unassembled WGS sequence"/>
</dbReference>
<organism evidence="1 2">
    <name type="scientific">Sinimarinibacterium thermocellulolyticum</name>
    <dbReference type="NCBI Taxonomy" id="3170016"/>
    <lineage>
        <taxon>Bacteria</taxon>
        <taxon>Pseudomonadati</taxon>
        <taxon>Pseudomonadota</taxon>
        <taxon>Gammaproteobacteria</taxon>
        <taxon>Nevskiales</taxon>
        <taxon>Nevskiaceae</taxon>
        <taxon>Sinimarinibacterium</taxon>
    </lineage>
</organism>
<comment type="caution">
    <text evidence="1">The sequence shown here is derived from an EMBL/GenBank/DDBJ whole genome shotgun (WGS) entry which is preliminary data.</text>
</comment>
<keyword evidence="2" id="KW-1185">Reference proteome</keyword>
<gene>
    <name evidence="1" type="ORF">ABSH63_07935</name>
</gene>
<proteinExistence type="predicted"/>
<dbReference type="Pfam" id="PF10082">
    <property type="entry name" value="BBP2_2"/>
    <property type="match status" value="1"/>
</dbReference>
<dbReference type="RefSeq" id="WP_352888827.1">
    <property type="nucleotide sequence ID" value="NZ_JBEPIJ010000007.1"/>
</dbReference>